<reference evidence="2" key="2">
    <citation type="submission" date="2019-07" db="EMBL/GenBank/DDBJ databases">
        <authorList>
            <person name="Seetharam A."/>
            <person name="Woodhouse M."/>
            <person name="Cannon E."/>
        </authorList>
    </citation>
    <scope>NUCLEOTIDE SEQUENCE [LARGE SCALE GENOMIC DNA]</scope>
    <source>
        <strain evidence="2">cv. B73</strain>
    </source>
</reference>
<accession>A0A804N0F9</accession>
<evidence type="ECO:0000313" key="2">
    <source>
        <dbReference type="EnsemblPlants" id="Zm00001eb125250_P002"/>
    </source>
</evidence>
<dbReference type="EnsemblPlants" id="Zm00001eb125250_T001">
    <property type="protein sequence ID" value="Zm00001eb125250_P001"/>
    <property type="gene ID" value="Zm00001eb125250"/>
</dbReference>
<feature type="compositionally biased region" description="Polar residues" evidence="1">
    <location>
        <begin position="1"/>
        <end position="17"/>
    </location>
</feature>
<dbReference type="Gramene" id="Zm00001eb125250_T001">
    <property type="protein sequence ID" value="Zm00001eb125250_P001"/>
    <property type="gene ID" value="Zm00001eb125250"/>
</dbReference>
<evidence type="ECO:0000313" key="3">
    <source>
        <dbReference type="Proteomes" id="UP000007305"/>
    </source>
</evidence>
<name>A0A804N0F9_MAIZE</name>
<dbReference type="EnsemblPlants" id="Zm00001eb125250_T002">
    <property type="protein sequence ID" value="Zm00001eb125250_P002"/>
    <property type="gene ID" value="Zm00001eb125250"/>
</dbReference>
<dbReference type="Proteomes" id="UP000007305">
    <property type="component" value="Chromosome 3"/>
</dbReference>
<dbReference type="Gramene" id="Zm00001eb125250_T002">
    <property type="protein sequence ID" value="Zm00001eb125250_P002"/>
    <property type="gene ID" value="Zm00001eb125250"/>
</dbReference>
<dbReference type="GO" id="GO:0004045">
    <property type="term" value="F:peptidyl-tRNA hydrolase activity"/>
    <property type="evidence" value="ECO:0007669"/>
    <property type="project" value="InterPro"/>
</dbReference>
<keyword evidence="3" id="KW-1185">Reference proteome</keyword>
<protein>
    <submittedName>
        <fullName evidence="2">Uncharacterized protein</fullName>
    </submittedName>
</protein>
<organism evidence="2 3">
    <name type="scientific">Zea mays</name>
    <name type="common">Maize</name>
    <dbReference type="NCBI Taxonomy" id="4577"/>
    <lineage>
        <taxon>Eukaryota</taxon>
        <taxon>Viridiplantae</taxon>
        <taxon>Streptophyta</taxon>
        <taxon>Embryophyta</taxon>
        <taxon>Tracheophyta</taxon>
        <taxon>Spermatophyta</taxon>
        <taxon>Magnoliopsida</taxon>
        <taxon>Liliopsida</taxon>
        <taxon>Poales</taxon>
        <taxon>Poaceae</taxon>
        <taxon>PACMAD clade</taxon>
        <taxon>Panicoideae</taxon>
        <taxon>Andropogonodae</taxon>
        <taxon>Andropogoneae</taxon>
        <taxon>Tripsacinae</taxon>
        <taxon>Zea</taxon>
    </lineage>
</organism>
<evidence type="ECO:0000256" key="1">
    <source>
        <dbReference type="SAM" id="MobiDB-lite"/>
    </source>
</evidence>
<proteinExistence type="predicted"/>
<dbReference type="InterPro" id="IPR036416">
    <property type="entry name" value="Pept_tRNA_hydro_sf"/>
</dbReference>
<reference evidence="2" key="3">
    <citation type="submission" date="2021-05" db="UniProtKB">
        <authorList>
            <consortium name="EnsemblPlants"/>
        </authorList>
    </citation>
    <scope>IDENTIFICATION</scope>
    <source>
        <strain evidence="2">cv. B73</strain>
    </source>
</reference>
<feature type="region of interest" description="Disordered" evidence="1">
    <location>
        <begin position="1"/>
        <end position="50"/>
    </location>
</feature>
<dbReference type="SUPFAM" id="SSF53178">
    <property type="entry name" value="Peptidyl-tRNA hydrolase-like"/>
    <property type="match status" value="1"/>
</dbReference>
<dbReference type="Gene3D" id="3.40.50.1470">
    <property type="entry name" value="Peptidyl-tRNA hydrolase"/>
    <property type="match status" value="1"/>
</dbReference>
<reference evidence="3" key="1">
    <citation type="submission" date="2015-12" db="EMBL/GenBank/DDBJ databases">
        <title>Update maize B73 reference genome by single molecule sequencing technologies.</title>
        <authorList>
            <consortium name="Maize Genome Sequencing Project"/>
            <person name="Ware D."/>
        </authorList>
    </citation>
    <scope>NUCLEOTIDE SEQUENCE [LARGE SCALE GENOMIC DNA]</scope>
    <source>
        <strain evidence="3">cv. B73</strain>
    </source>
</reference>
<dbReference type="AlphaFoldDB" id="A0A804N0F9"/>
<sequence length="117" mass="12287">AASILSHSVAPQQTKSSADLRGSAFGFGAGAPPPPPLDRSPARSPCRCTPWPPLPRTPSLLSHATQDPHHPIRRSRLFVIASVPDPAPAAGPVEYTHCLIAGLGNPGNKYYGTRHNA</sequence>